<evidence type="ECO:0000313" key="7">
    <source>
        <dbReference type="EMBL" id="RCV14807.1"/>
    </source>
</evidence>
<dbReference type="Gene3D" id="1.20.1280.170">
    <property type="entry name" value="Exocyst complex component Exo70"/>
    <property type="match status" value="1"/>
</dbReference>
<dbReference type="Pfam" id="PF20669">
    <property type="entry name" value="Exo70_N"/>
    <property type="match status" value="1"/>
</dbReference>
<feature type="region of interest" description="Disordered" evidence="4">
    <location>
        <begin position="45"/>
        <end position="84"/>
    </location>
</feature>
<dbReference type="SUPFAM" id="SSF74788">
    <property type="entry name" value="Cullin repeat-like"/>
    <property type="match status" value="1"/>
</dbReference>
<dbReference type="InterPro" id="IPR016159">
    <property type="entry name" value="Cullin_repeat-like_dom_sf"/>
</dbReference>
<feature type="domain" description="Exocyst complex subunit Exo70 C-terminal" evidence="6">
    <location>
        <begin position="305"/>
        <end position="669"/>
    </location>
</feature>
<dbReference type="AlphaFoldDB" id="A0A368Q9Y3"/>
<dbReference type="GO" id="GO:0000145">
    <property type="term" value="C:exocyst"/>
    <property type="evidence" value="ECO:0007669"/>
    <property type="project" value="InterPro"/>
</dbReference>
<dbReference type="Pfam" id="PF03081">
    <property type="entry name" value="Exo70_C"/>
    <property type="match status" value="1"/>
</dbReference>
<keyword evidence="5" id="KW-0732">Signal</keyword>
<dbReference type="OrthoDB" id="1922221at2759"/>
<dbReference type="GO" id="GO:0005546">
    <property type="term" value="F:phosphatidylinositol-4,5-bisphosphate binding"/>
    <property type="evidence" value="ECO:0007669"/>
    <property type="project" value="InterPro"/>
</dbReference>
<feature type="compositionally biased region" description="Low complexity" evidence="4">
    <location>
        <begin position="48"/>
        <end position="59"/>
    </location>
</feature>
<dbReference type="InterPro" id="IPR004140">
    <property type="entry name" value="Exo70"/>
</dbReference>
<gene>
    <name evidence="7" type="ORF">SETIT_3G008100v2</name>
</gene>
<reference evidence="7" key="1">
    <citation type="journal article" date="2012" name="Nat. Biotechnol.">
        <title>Reference genome sequence of the model plant Setaria.</title>
        <authorList>
            <person name="Bennetzen J.L."/>
            <person name="Schmutz J."/>
            <person name="Wang H."/>
            <person name="Percifield R."/>
            <person name="Hawkins J."/>
            <person name="Pontaroli A.C."/>
            <person name="Estep M."/>
            <person name="Feng L."/>
            <person name="Vaughn J.N."/>
            <person name="Grimwood J."/>
            <person name="Jenkins J."/>
            <person name="Barry K."/>
            <person name="Lindquist E."/>
            <person name="Hellsten U."/>
            <person name="Deshpande S."/>
            <person name="Wang X."/>
            <person name="Wu X."/>
            <person name="Mitros T."/>
            <person name="Triplett J."/>
            <person name="Yang X."/>
            <person name="Ye C.Y."/>
            <person name="Mauro-Herrera M."/>
            <person name="Wang L."/>
            <person name="Li P."/>
            <person name="Sharma M."/>
            <person name="Sharma R."/>
            <person name="Ronald P.C."/>
            <person name="Panaud O."/>
            <person name="Kellogg E.A."/>
            <person name="Brutnell T.P."/>
            <person name="Doust A.N."/>
            <person name="Tuskan G.A."/>
            <person name="Rokhsar D."/>
            <person name="Devos K.M."/>
        </authorList>
    </citation>
    <scope>NUCLEOTIDE SEQUENCE [LARGE SCALE GENOMIC DNA]</scope>
    <source>
        <strain evidence="7">Yugu1</strain>
    </source>
</reference>
<comment type="similarity">
    <text evidence="1 3">Belongs to the EXO70 family.</text>
</comment>
<dbReference type="PANTHER" id="PTHR12542:SF112">
    <property type="entry name" value="EXOCYST SUBUNIT EXO70 FAMILY PROTEIN"/>
    <property type="match status" value="1"/>
</dbReference>
<keyword evidence="2 3" id="KW-0813">Transport</keyword>
<feature type="chain" id="PRO_5016877524" description="Exocyst subunit Exo70 family protein" evidence="5">
    <location>
        <begin position="22"/>
        <end position="683"/>
    </location>
</feature>
<dbReference type="GO" id="GO:0015031">
    <property type="term" value="P:protein transport"/>
    <property type="evidence" value="ECO:0007669"/>
    <property type="project" value="UniProtKB-KW"/>
</dbReference>
<evidence type="ECO:0000256" key="3">
    <source>
        <dbReference type="RuleBase" id="RU365026"/>
    </source>
</evidence>
<evidence type="ECO:0000259" key="6">
    <source>
        <dbReference type="Pfam" id="PF03081"/>
    </source>
</evidence>
<dbReference type="PANTHER" id="PTHR12542">
    <property type="entry name" value="EXOCYST COMPLEX PROTEIN EXO70"/>
    <property type="match status" value="1"/>
</dbReference>
<reference evidence="7" key="2">
    <citation type="submission" date="2015-07" db="EMBL/GenBank/DDBJ databases">
        <authorList>
            <person name="Noorani M."/>
        </authorList>
    </citation>
    <scope>NUCLEOTIDE SEQUENCE</scope>
    <source>
        <strain evidence="7">Yugu1</strain>
    </source>
</reference>
<accession>A0A368Q9Y3</accession>
<protein>
    <recommendedName>
        <fullName evidence="3">Exocyst subunit Exo70 family protein</fullName>
    </recommendedName>
</protein>
<keyword evidence="3" id="KW-0268">Exocytosis</keyword>
<evidence type="ECO:0000256" key="1">
    <source>
        <dbReference type="ARBA" id="ARBA00006756"/>
    </source>
</evidence>
<evidence type="ECO:0000256" key="4">
    <source>
        <dbReference type="SAM" id="MobiDB-lite"/>
    </source>
</evidence>
<keyword evidence="3" id="KW-0653">Protein transport</keyword>
<feature type="compositionally biased region" description="Pro residues" evidence="4">
    <location>
        <begin position="66"/>
        <end position="75"/>
    </location>
</feature>
<organism evidence="7">
    <name type="scientific">Setaria italica</name>
    <name type="common">Foxtail millet</name>
    <name type="synonym">Panicum italicum</name>
    <dbReference type="NCBI Taxonomy" id="4555"/>
    <lineage>
        <taxon>Eukaryota</taxon>
        <taxon>Viridiplantae</taxon>
        <taxon>Streptophyta</taxon>
        <taxon>Embryophyta</taxon>
        <taxon>Tracheophyta</taxon>
        <taxon>Spermatophyta</taxon>
        <taxon>Magnoliopsida</taxon>
        <taxon>Liliopsida</taxon>
        <taxon>Poales</taxon>
        <taxon>Poaceae</taxon>
        <taxon>PACMAD clade</taxon>
        <taxon>Panicoideae</taxon>
        <taxon>Panicodae</taxon>
        <taxon>Paniceae</taxon>
        <taxon>Cenchrinae</taxon>
        <taxon>Setaria</taxon>
    </lineage>
</organism>
<sequence length="683" mass="76936">MRVVFALSNLLVLASEDLERAERWSGGERQQRRRRRPYYVTRQTSCESRCGGARSSSGARPRRSLPSPPAWPPLTTPCARLRRGRTTRAGFTTTSGGASGQSTPSFAASTLCKSLQAESVVLNRPSKDLGAYLHAVDKLRSVECFFNSKRSYRTSDSVLKHVNELLSKAAVGLENEFHRLLSRCSKPVELECLFNSLPCLSQRVSSENIFGGSINSSSKDSSVGQINVHGAYTLPRLIDSRCIPLLSKLVEKSVQLGHHQQFLKIYRDVRGSTLELNIKSLGVEYVTAKEMQIVQAETLDAEIAQWMQFYRIGVKLLFAAERKLCDQIFEGKHALKDHCFAQLTAKSLSILLSFGDAVAKSQGSPEKLFVLLDMFEATLELQSDVEMLFEGHACSENRKSALGLTKSLAQTAERTFSNFKGNILRDSPNSTTADGAVHRLTSYVINYVKLLFDYQSSLKQIFKTHVTEDGTNSDLVSQIVDVVHALETNLEAKSKQYENHCLAHLFLMNNIQYIIRSICRSEVKEFFADDWIQRRRRIVQQHATQYRRISWRKALDFLSVRGITSSLSSTVESTQGSMPTIGSNSSTTSKSVVKERFRSFTMQFEEVCQTQINWVVPDRELRDNLILAIAEILIPAYREFLKRFGPLVGSSRNPSKYIKYNPDELEEALGNLFAKKLLIEKQF</sequence>
<feature type="signal peptide" evidence="5">
    <location>
        <begin position="1"/>
        <end position="21"/>
    </location>
</feature>
<dbReference type="InterPro" id="IPR046364">
    <property type="entry name" value="Exo70_C"/>
</dbReference>
<proteinExistence type="inferred from homology"/>
<evidence type="ECO:0000256" key="2">
    <source>
        <dbReference type="ARBA" id="ARBA00022448"/>
    </source>
</evidence>
<dbReference type="STRING" id="4555.A0A368Q9Y3"/>
<name>A0A368Q9Y3_SETIT</name>
<evidence type="ECO:0000256" key="5">
    <source>
        <dbReference type="SAM" id="SignalP"/>
    </source>
</evidence>
<dbReference type="EMBL" id="CM003530">
    <property type="protein sequence ID" value="RCV14807.1"/>
    <property type="molecule type" value="Genomic_DNA"/>
</dbReference>
<dbReference type="GO" id="GO:0006887">
    <property type="term" value="P:exocytosis"/>
    <property type="evidence" value="ECO:0007669"/>
    <property type="project" value="UniProtKB-KW"/>
</dbReference>
<comment type="function">
    <text evidence="3">Component of the exocyst complex.</text>
</comment>